<accession>A0A4P8WMV8</accession>
<dbReference type="RefSeq" id="WP_006431713.1">
    <property type="nucleotide sequence ID" value="NZ_CP040331.1"/>
</dbReference>
<dbReference type="KEGG" id="nvr:FEJ81_20450"/>
<sequence length="66" mass="7609">MEEIEVELPDEKVEQIEKYADKYDVDPSVVFSAIVEDGMDEVDRIAEEYDMTPGEVLVEHSPEDFD</sequence>
<reference evidence="2" key="1">
    <citation type="submission" date="2019-05" db="EMBL/GenBank/DDBJ databases">
        <title>Genome sequence and methylation pattern of the halophilic Archaeon Natrinema versiforme BOL5-4.</title>
        <authorList>
            <person name="DasSarma P."/>
            <person name="Anton B.P."/>
            <person name="DasSarma S.L."/>
            <person name="Martinez F.L."/>
            <person name="Guzman D."/>
            <person name="Roberts R.J."/>
            <person name="DasSarma S."/>
        </authorList>
    </citation>
    <scope>NUCLEOTIDE SEQUENCE [LARGE SCALE GENOMIC DNA]</scope>
    <source>
        <strain evidence="2">BOL5-4</strain>
        <plasmid evidence="2">pnve500</plasmid>
    </source>
</reference>
<proteinExistence type="predicted"/>
<gene>
    <name evidence="1" type="ORF">FEJ81_20450</name>
</gene>
<organism evidence="1 2">
    <name type="scientific">Natrinema versiforme</name>
    <dbReference type="NCBI Taxonomy" id="88724"/>
    <lineage>
        <taxon>Archaea</taxon>
        <taxon>Methanobacteriati</taxon>
        <taxon>Methanobacteriota</taxon>
        <taxon>Stenosarchaea group</taxon>
        <taxon>Halobacteria</taxon>
        <taxon>Halobacteriales</taxon>
        <taxon>Natrialbaceae</taxon>
        <taxon>Natrinema</taxon>
    </lineage>
</organism>
<dbReference type="EMBL" id="CP040331">
    <property type="protein sequence ID" value="QCS44675.1"/>
    <property type="molecule type" value="Genomic_DNA"/>
</dbReference>
<dbReference type="GeneID" id="40267698"/>
<keyword evidence="1" id="KW-0614">Plasmid</keyword>
<evidence type="ECO:0000313" key="2">
    <source>
        <dbReference type="Proteomes" id="UP000302218"/>
    </source>
</evidence>
<protein>
    <submittedName>
        <fullName evidence="1">Lytic transglycosylase domain-containing protein</fullName>
    </submittedName>
</protein>
<dbReference type="Proteomes" id="UP000302218">
    <property type="component" value="Plasmid pNVE500"/>
</dbReference>
<evidence type="ECO:0000313" key="1">
    <source>
        <dbReference type="EMBL" id="QCS44675.1"/>
    </source>
</evidence>
<dbReference type="OrthoDB" id="372810at2157"/>
<geneLocation type="plasmid" evidence="2">
    <name>pnve500</name>
</geneLocation>
<dbReference type="AlphaFoldDB" id="A0A4P8WMV8"/>
<name>A0A4P8WMV8_9EURY</name>